<keyword evidence="1" id="KW-0472">Membrane</keyword>
<evidence type="ECO:0000313" key="2">
    <source>
        <dbReference type="EMBL" id="EFU33855.1"/>
    </source>
</evidence>
<feature type="transmembrane region" description="Helical" evidence="1">
    <location>
        <begin position="20"/>
        <end position="43"/>
    </location>
</feature>
<dbReference type="Proteomes" id="UP000005056">
    <property type="component" value="Unassembled WGS sequence"/>
</dbReference>
<reference evidence="2 3" key="1">
    <citation type="submission" date="2010-09" db="EMBL/GenBank/DDBJ databases">
        <authorList>
            <person name="Weinstock G."/>
            <person name="Sodergren E."/>
            <person name="Clifton S."/>
            <person name="Fulton L."/>
            <person name="Fulton B."/>
            <person name="Courtney L."/>
            <person name="Fronick C."/>
            <person name="Harrison M."/>
            <person name="Strong C."/>
            <person name="Farmer C."/>
            <person name="Delahaunty K."/>
            <person name="Markovic C."/>
            <person name="Hall O."/>
            <person name="Minx P."/>
            <person name="Tomlinson C."/>
            <person name="Mitreva M."/>
            <person name="Hou S."/>
            <person name="Chen J."/>
            <person name="Wollam A."/>
            <person name="Pepin K.H."/>
            <person name="Johnson M."/>
            <person name="Bhonagiri V."/>
            <person name="Zhang X."/>
            <person name="Suruliraj S."/>
            <person name="Warren W."/>
            <person name="Chinwalla A."/>
            <person name="Mardis E.R."/>
            <person name="Wilson R.K."/>
        </authorList>
    </citation>
    <scope>NUCLEOTIDE SEQUENCE [LARGE SCALE GENOMIC DNA]</scope>
    <source>
        <strain evidence="2 3">MS 85-1</strain>
    </source>
</reference>
<comment type="caution">
    <text evidence="2">The sequence shown here is derived from an EMBL/GenBank/DDBJ whole genome shotgun (WGS) entry which is preliminary data.</text>
</comment>
<dbReference type="AlphaFoldDB" id="A0AAN3M738"/>
<sequence length="50" mass="5914">MESLFSWLAILISQQDSRHSFFYAYIYFCTLLLHCVITLLMVIKPITSKK</sequence>
<protein>
    <submittedName>
        <fullName evidence="2">Uncharacterized protein</fullName>
    </submittedName>
</protein>
<keyword evidence="1" id="KW-0812">Transmembrane</keyword>
<name>A0AAN3M738_ECOLX</name>
<gene>
    <name evidence="2" type="ORF">HMPREF9350_04335</name>
</gene>
<dbReference type="EMBL" id="ADWQ01000024">
    <property type="protein sequence ID" value="EFU33855.1"/>
    <property type="molecule type" value="Genomic_DNA"/>
</dbReference>
<keyword evidence="1" id="KW-1133">Transmembrane helix</keyword>
<evidence type="ECO:0000313" key="3">
    <source>
        <dbReference type="Proteomes" id="UP000005056"/>
    </source>
</evidence>
<organism evidence="2 3">
    <name type="scientific">Escherichia coli MS 85-1</name>
    <dbReference type="NCBI Taxonomy" id="679202"/>
    <lineage>
        <taxon>Bacteria</taxon>
        <taxon>Pseudomonadati</taxon>
        <taxon>Pseudomonadota</taxon>
        <taxon>Gammaproteobacteria</taxon>
        <taxon>Enterobacterales</taxon>
        <taxon>Enterobacteriaceae</taxon>
        <taxon>Escherichia</taxon>
    </lineage>
</organism>
<proteinExistence type="predicted"/>
<evidence type="ECO:0000256" key="1">
    <source>
        <dbReference type="SAM" id="Phobius"/>
    </source>
</evidence>
<accession>A0AAN3M738</accession>